<evidence type="ECO:0000313" key="9">
    <source>
        <dbReference type="Proteomes" id="UP000231279"/>
    </source>
</evidence>
<dbReference type="AlphaFoldDB" id="A0A2G9IBA3"/>
<gene>
    <name evidence="8" type="ORF">CDL12_00195</name>
</gene>
<feature type="domain" description="Disease resistance N-terminal" evidence="7">
    <location>
        <begin position="39"/>
        <end position="120"/>
    </location>
</feature>
<keyword evidence="5" id="KW-0611">Plant defense</keyword>
<keyword evidence="9" id="KW-1185">Reference proteome</keyword>
<comment type="similarity">
    <text evidence="1">Belongs to the disease resistance NB-LRR family.</text>
</comment>
<protein>
    <recommendedName>
        <fullName evidence="7">Disease resistance N-terminal domain-containing protein</fullName>
    </recommendedName>
</protein>
<dbReference type="InterPro" id="IPR038005">
    <property type="entry name" value="RX-like_CC"/>
</dbReference>
<keyword evidence="4" id="KW-0547">Nucleotide-binding</keyword>
<dbReference type="Pfam" id="PF18052">
    <property type="entry name" value="Rx_N"/>
    <property type="match status" value="1"/>
</dbReference>
<comment type="caution">
    <text evidence="8">The sequence shown here is derived from an EMBL/GenBank/DDBJ whole genome shotgun (WGS) entry which is preliminary data.</text>
</comment>
<evidence type="ECO:0000256" key="2">
    <source>
        <dbReference type="ARBA" id="ARBA00022614"/>
    </source>
</evidence>
<name>A0A2G9IBA3_9LAMI</name>
<evidence type="ECO:0000256" key="6">
    <source>
        <dbReference type="ARBA" id="ARBA00022840"/>
    </source>
</evidence>
<dbReference type="STRING" id="429701.A0A2G9IBA3"/>
<dbReference type="Proteomes" id="UP000231279">
    <property type="component" value="Unassembled WGS sequence"/>
</dbReference>
<dbReference type="GO" id="GO:0006952">
    <property type="term" value="P:defense response"/>
    <property type="evidence" value="ECO:0007669"/>
    <property type="project" value="UniProtKB-KW"/>
</dbReference>
<evidence type="ECO:0000259" key="7">
    <source>
        <dbReference type="Pfam" id="PF18052"/>
    </source>
</evidence>
<proteinExistence type="inferred from homology"/>
<evidence type="ECO:0000256" key="4">
    <source>
        <dbReference type="ARBA" id="ARBA00022741"/>
    </source>
</evidence>
<keyword evidence="6" id="KW-0067">ATP-binding</keyword>
<dbReference type="EMBL" id="NKXS01000017">
    <property type="protein sequence ID" value="PIN27029.1"/>
    <property type="molecule type" value="Genomic_DNA"/>
</dbReference>
<dbReference type="Gene3D" id="1.20.5.4130">
    <property type="match status" value="1"/>
</dbReference>
<reference evidence="9" key="1">
    <citation type="journal article" date="2018" name="Gigascience">
        <title>Genome assembly of the Pink Ipe (Handroanthus impetiginosus, Bignoniaceae), a highly valued, ecologically keystone Neotropical timber forest tree.</title>
        <authorList>
            <person name="Silva-Junior O.B."/>
            <person name="Grattapaglia D."/>
            <person name="Novaes E."/>
            <person name="Collevatti R.G."/>
        </authorList>
    </citation>
    <scope>NUCLEOTIDE SEQUENCE [LARGE SCALE GENOMIC DNA]</scope>
    <source>
        <strain evidence="9">cv. UFG-1</strain>
    </source>
</reference>
<keyword evidence="2" id="KW-0433">Leucine-rich repeat</keyword>
<accession>A0A2G9IBA3</accession>
<dbReference type="OrthoDB" id="911558at2759"/>
<dbReference type="InterPro" id="IPR041118">
    <property type="entry name" value="Rx_N"/>
</dbReference>
<organism evidence="8 9">
    <name type="scientific">Handroanthus impetiginosus</name>
    <dbReference type="NCBI Taxonomy" id="429701"/>
    <lineage>
        <taxon>Eukaryota</taxon>
        <taxon>Viridiplantae</taxon>
        <taxon>Streptophyta</taxon>
        <taxon>Embryophyta</taxon>
        <taxon>Tracheophyta</taxon>
        <taxon>Spermatophyta</taxon>
        <taxon>Magnoliopsida</taxon>
        <taxon>eudicotyledons</taxon>
        <taxon>Gunneridae</taxon>
        <taxon>Pentapetalae</taxon>
        <taxon>asterids</taxon>
        <taxon>lamiids</taxon>
        <taxon>Lamiales</taxon>
        <taxon>Bignoniaceae</taxon>
        <taxon>Crescentiina</taxon>
        <taxon>Tabebuia alliance</taxon>
        <taxon>Handroanthus</taxon>
    </lineage>
</organism>
<dbReference type="CDD" id="cd14798">
    <property type="entry name" value="RX-CC_like"/>
    <property type="match status" value="1"/>
</dbReference>
<evidence type="ECO:0000256" key="3">
    <source>
        <dbReference type="ARBA" id="ARBA00022737"/>
    </source>
</evidence>
<evidence type="ECO:0000256" key="5">
    <source>
        <dbReference type="ARBA" id="ARBA00022821"/>
    </source>
</evidence>
<dbReference type="GO" id="GO:0005524">
    <property type="term" value="F:ATP binding"/>
    <property type="evidence" value="ECO:0007669"/>
    <property type="project" value="UniProtKB-KW"/>
</dbReference>
<sequence length="183" mass="21039">MKQQLLFAFKFFTLAGVYLFTRSRTPANKLRNPEKSIAVLIILENLKRVLLYNGRLILNAKNQVEMLEDDVRLFKAFLKDSAKVHHKDGPLEELVRQIQDLVPKAEKTIEVFLNLAADNRARNFVQRAFGGSMELIRVAKEIRANREKVRIIYDKIRVICATRRIRGAAPEEATAAEKKACLF</sequence>
<evidence type="ECO:0000256" key="1">
    <source>
        <dbReference type="ARBA" id="ARBA00008894"/>
    </source>
</evidence>
<keyword evidence="3" id="KW-0677">Repeat</keyword>
<evidence type="ECO:0000313" key="8">
    <source>
        <dbReference type="EMBL" id="PIN27029.1"/>
    </source>
</evidence>